<dbReference type="AlphaFoldDB" id="A0A158BH65"/>
<reference evidence="2" key="1">
    <citation type="submission" date="2016-01" db="EMBL/GenBank/DDBJ databases">
        <authorList>
            <person name="Peeters C."/>
        </authorList>
    </citation>
    <scope>NUCLEOTIDE SEQUENCE [LARGE SCALE GENOMIC DNA]</scope>
    <source>
        <strain evidence="2">LMG 29323</strain>
    </source>
</reference>
<evidence type="ECO:0000313" key="3">
    <source>
        <dbReference type="Proteomes" id="UP000054911"/>
    </source>
</evidence>
<evidence type="ECO:0000313" key="2">
    <source>
        <dbReference type="EMBL" id="SAK69415.1"/>
    </source>
</evidence>
<comment type="caution">
    <text evidence="2">The sequence shown here is derived from an EMBL/GenBank/DDBJ whole genome shotgun (WGS) entry which is preliminary data.</text>
</comment>
<name>A0A158BH65_9BURK</name>
<keyword evidence="3" id="KW-1185">Reference proteome</keyword>
<dbReference type="EMBL" id="FCOE02000010">
    <property type="protein sequence ID" value="SAK69415.1"/>
    <property type="molecule type" value="Genomic_DNA"/>
</dbReference>
<keyword evidence="1" id="KW-0472">Membrane</keyword>
<feature type="transmembrane region" description="Helical" evidence="1">
    <location>
        <begin position="29"/>
        <end position="49"/>
    </location>
</feature>
<keyword evidence="1" id="KW-0812">Transmembrane</keyword>
<sequence length="66" mass="7459">MKEDFLVNMSKGAPVVGGNFWLWLSSHDINWWVAVATLAYIGSSFVFAWRKDRRAERACEGESAHG</sequence>
<proteinExistence type="predicted"/>
<protein>
    <submittedName>
        <fullName evidence="2">Uncharacterized protein</fullName>
    </submittedName>
</protein>
<evidence type="ECO:0000256" key="1">
    <source>
        <dbReference type="SAM" id="Phobius"/>
    </source>
</evidence>
<keyword evidence="1" id="KW-1133">Transmembrane helix</keyword>
<dbReference type="Proteomes" id="UP000054911">
    <property type="component" value="Unassembled WGS sequence"/>
</dbReference>
<gene>
    <name evidence="2" type="ORF">AWB80_03562</name>
</gene>
<accession>A0A158BH65</accession>
<organism evidence="2 3">
    <name type="scientific">Caballeronia pedi</name>
    <dbReference type="NCBI Taxonomy" id="1777141"/>
    <lineage>
        <taxon>Bacteria</taxon>
        <taxon>Pseudomonadati</taxon>
        <taxon>Pseudomonadota</taxon>
        <taxon>Betaproteobacteria</taxon>
        <taxon>Burkholderiales</taxon>
        <taxon>Burkholderiaceae</taxon>
        <taxon>Caballeronia</taxon>
    </lineage>
</organism>